<dbReference type="InterPro" id="IPR011992">
    <property type="entry name" value="EF-hand-dom_pair"/>
</dbReference>
<keyword evidence="3" id="KW-0677">Repeat</keyword>
<comment type="PTM">
    <text evidence="13">Is synthesized initially as an inactive proenzyme. Formation of the active enzyme involves a self-maturation process in which the active site pyruvoyl group is generated from an internal serine residue via an autocatalytic post-translational modification. Two non-identical subunits are generated from the proenzyme in this reaction, and the pyruvate is formed at the N-terminus of the alpha chain, which is derived from the carboxyl end of the proenzyme. The autoendoproteolytic cleavage occurs by a canonical serine protease mechanism, in which the side chain hydroxyl group of the serine supplies its oxygen atom to form the C-terminus of the beta chain, while the remainder of the serine residue undergoes an oxidative deamination to produce ammonia and the pyruvoyl prosthetic group on the alpha chain. During this reaction, the Ser that is part of the protease active site of the proenzyme becomes the pyruvoyl prosthetic group, which constitutes an essential element of the active site of the mature decarboxylase.</text>
</comment>
<feature type="modified residue" description="Pyruvic acid (Ser); by autocatalysis" evidence="13">
    <location>
        <position position="522"/>
    </location>
</feature>
<dbReference type="OMA" id="PSRHNAC"/>
<dbReference type="InterPro" id="IPR000008">
    <property type="entry name" value="C2_dom"/>
</dbReference>
<dbReference type="EC" id="4.1.1.65" evidence="13"/>
<dbReference type="NCBIfam" id="TIGR00163">
    <property type="entry name" value="PS_decarb"/>
    <property type="match status" value="1"/>
</dbReference>
<dbReference type="STRING" id="361077.A0A152A534"/>
<evidence type="ECO:0000256" key="3">
    <source>
        <dbReference type="ARBA" id="ARBA00022737"/>
    </source>
</evidence>
<dbReference type="PROSITE" id="PS50004">
    <property type="entry name" value="C2"/>
    <property type="match status" value="1"/>
</dbReference>
<dbReference type="InParanoid" id="A0A152A534"/>
<keyword evidence="11 13" id="KW-1208">Phospholipid metabolism</keyword>
<comment type="cofactor">
    <cofactor evidence="13">
        <name>pyruvate</name>
        <dbReference type="ChEBI" id="CHEBI:15361"/>
    </cofactor>
    <text evidence="13">Binds 1 pyruvoyl group covalently per subunit.</text>
</comment>
<evidence type="ECO:0000313" key="16">
    <source>
        <dbReference type="EMBL" id="KYR01334.1"/>
    </source>
</evidence>
<dbReference type="PROSITE" id="PS50222">
    <property type="entry name" value="EF_HAND_2"/>
    <property type="match status" value="1"/>
</dbReference>
<dbReference type="Pfam" id="PF00168">
    <property type="entry name" value="C2"/>
    <property type="match status" value="1"/>
</dbReference>
<evidence type="ECO:0000256" key="6">
    <source>
        <dbReference type="ARBA" id="ARBA00023098"/>
    </source>
</evidence>
<dbReference type="HAMAP" id="MF_00663">
    <property type="entry name" value="PS_decarb_PSD_B_type2"/>
    <property type="match status" value="1"/>
</dbReference>
<comment type="function">
    <text evidence="13">Catalyzes the formation of phosphatidylethanolamine (PtdEtn) from phosphatidylserine (PtdSer). Plays a central role in phospholipid metabolism and in the interorganelle trafficking of phosphatidylserine.</text>
</comment>
<dbReference type="Proteomes" id="UP000076078">
    <property type="component" value="Unassembled WGS sequence"/>
</dbReference>
<gene>
    <name evidence="13" type="primary">PSD2</name>
    <name evidence="16" type="ORF">DLAC_02058</name>
</gene>
<keyword evidence="2 13" id="KW-0444">Lipid biosynthesis</keyword>
<keyword evidence="10 13" id="KW-0456">Lyase</keyword>
<evidence type="ECO:0000256" key="2">
    <source>
        <dbReference type="ARBA" id="ARBA00022516"/>
    </source>
</evidence>
<dbReference type="PANTHER" id="PTHR10067">
    <property type="entry name" value="PHOSPHATIDYLSERINE DECARBOXYLASE"/>
    <property type="match status" value="1"/>
</dbReference>
<feature type="active site" description="Schiff-base intermediate with substrate; via pyruvic acid; for decarboxylase activity" evidence="13">
    <location>
        <position position="522"/>
    </location>
</feature>
<comment type="domain">
    <text evidence="13">The C2 domains have an essential, but non-catalytic function. They may facilitate interactions with other proteins and are required for lipid transport function.</text>
</comment>
<feature type="site" description="Cleavage (non-hydrolytic); by autocatalysis" evidence="13">
    <location>
        <begin position="521"/>
        <end position="522"/>
    </location>
</feature>
<dbReference type="PRINTS" id="PR00399">
    <property type="entry name" value="SYNAPTOTAGMN"/>
</dbReference>
<evidence type="ECO:0000313" key="17">
    <source>
        <dbReference type="Proteomes" id="UP000076078"/>
    </source>
</evidence>
<dbReference type="InterPro" id="IPR033177">
    <property type="entry name" value="PSD-B"/>
</dbReference>
<feature type="domain" description="C2" evidence="14">
    <location>
        <begin position="1"/>
        <end position="107"/>
    </location>
</feature>
<feature type="active site" description="Charge relay system; for autoendoproteolytic cleavage activity" evidence="13">
    <location>
        <position position="379"/>
    </location>
</feature>
<comment type="pathway">
    <text evidence="13">Phospholipid metabolism; phosphatidylethanolamine biosynthesis; phosphatidylethanolamine from CDP-diacylglycerol: step 2/2.</text>
</comment>
<dbReference type="Pfam" id="PF02666">
    <property type="entry name" value="PS_Dcarbxylase"/>
    <property type="match status" value="1"/>
</dbReference>
<dbReference type="GO" id="GO:0006646">
    <property type="term" value="P:phosphatidylethanolamine biosynthetic process"/>
    <property type="evidence" value="ECO:0007669"/>
    <property type="project" value="UniProtKB-UniRule"/>
</dbReference>
<dbReference type="OrthoDB" id="5973539at2759"/>
<accession>A0A152A534</accession>
<dbReference type="InterPro" id="IPR003817">
    <property type="entry name" value="PS_Dcarbxylase"/>
</dbReference>
<feature type="domain" description="EF-hand" evidence="15">
    <location>
        <begin position="172"/>
        <end position="207"/>
    </location>
</feature>
<dbReference type="Gene3D" id="2.60.40.150">
    <property type="entry name" value="C2 domain"/>
    <property type="match status" value="1"/>
</dbReference>
<keyword evidence="6 13" id="KW-0443">Lipid metabolism</keyword>
<comment type="pathway">
    <text evidence="1">Lipid metabolism.</text>
</comment>
<sequence>MDTITGILQINVVEAKNLPAMDFNGKSDPYIECFHSAEKLFTSEIIKKSLNPVWNHKHNIIIKKSQENYSLSFKLWDWDKASKNDFIGEVEIEIKKLFECNILDKWYPITKQKKDDKVKERGELHIHSKIFTKEEVYSAFWSSIIKHFSHSDDSTLNMTDFIALISAINSHYTEPDIVQLFHKTDLNKDGSISVSELESLFNNTEVGDQLTKSLLSGDPNLIWEAYAQSASPYPTIADNIFDKGFTSCANHSTSTEPTKTIHVHNRETGKMEDEKIPHYIEVSLRAMYSTHTGRNACNNPQVKKLLKFLTNKTGKKYTVPESVKEIQPFIKFHHLNSEEILDPLDSFKNFNEFFYRKLKPTSRPIAEPNNPKIAVSPADCRLNVFSTIHHAQELWIKGKNFTVESLLGDKQLASQYTDGSLVIARLAPQDYHRFHIPVDGVIGSSKPIDGEYFTVNPIAIRENIDVYSENKRVVTKIDSKEFGQVLFVSVGATMVGSINLTTKEGQQIKKGDEHGYFAFGGSTILLLFKKNTIQFDNDLLVNSNKPIETLVKVGTSIGKSLL</sequence>
<protein>
    <recommendedName>
        <fullName evidence="13">Phosphatidylserine decarboxylase proenzyme 2</fullName>
        <ecNumber evidence="13">4.1.1.65</ecNumber>
    </recommendedName>
    <component>
        <recommendedName>
            <fullName evidence="13">Phosphatidylserine decarboxylase 2 beta chain</fullName>
        </recommendedName>
    </component>
    <component>
        <recommendedName>
            <fullName evidence="13">Phosphatidylserine decarboxylase 2 alpha chain</fullName>
        </recommendedName>
    </component>
</protein>
<evidence type="ECO:0000256" key="7">
    <source>
        <dbReference type="ARBA" id="ARBA00023136"/>
    </source>
</evidence>
<dbReference type="InterPro" id="IPR001565">
    <property type="entry name" value="Synaptotagmin"/>
</dbReference>
<feature type="chain" id="PRO_5023465741" description="Phosphatidylserine decarboxylase 2 alpha chain" evidence="13">
    <location>
        <begin position="522"/>
        <end position="562"/>
    </location>
</feature>
<evidence type="ECO:0000256" key="8">
    <source>
        <dbReference type="ARBA" id="ARBA00023145"/>
    </source>
</evidence>
<comment type="similarity">
    <text evidence="13">Belongs to the phosphatidylserine decarboxylase family. PSD-B subfamily. Eukaryotic type II sub-subfamily.</text>
</comment>
<evidence type="ECO:0000256" key="9">
    <source>
        <dbReference type="ARBA" id="ARBA00023209"/>
    </source>
</evidence>
<dbReference type="GO" id="GO:0016020">
    <property type="term" value="C:membrane"/>
    <property type="evidence" value="ECO:0007669"/>
    <property type="project" value="InterPro"/>
</dbReference>
<dbReference type="InterPro" id="IPR033179">
    <property type="entry name" value="PSD_type2_pro"/>
</dbReference>
<organism evidence="16 17">
    <name type="scientific">Tieghemostelium lacteum</name>
    <name type="common">Slime mold</name>
    <name type="synonym">Dictyostelium lacteum</name>
    <dbReference type="NCBI Taxonomy" id="361077"/>
    <lineage>
        <taxon>Eukaryota</taxon>
        <taxon>Amoebozoa</taxon>
        <taxon>Evosea</taxon>
        <taxon>Eumycetozoa</taxon>
        <taxon>Dictyostelia</taxon>
        <taxon>Dictyosteliales</taxon>
        <taxon>Raperosteliaceae</taxon>
        <taxon>Tieghemostelium</taxon>
    </lineage>
</organism>
<dbReference type="CDD" id="cd00030">
    <property type="entry name" value="C2"/>
    <property type="match status" value="1"/>
</dbReference>
<dbReference type="PROSITE" id="PS00018">
    <property type="entry name" value="EF_HAND_1"/>
    <property type="match status" value="1"/>
</dbReference>
<dbReference type="Gene3D" id="1.10.238.10">
    <property type="entry name" value="EF-hand"/>
    <property type="match status" value="1"/>
</dbReference>
<dbReference type="PANTHER" id="PTHR10067:SF17">
    <property type="entry name" value="PHOSPHATIDYLSERINE DECARBOXYLASE PROENZYME 2"/>
    <property type="match status" value="1"/>
</dbReference>
<dbReference type="InterPro" id="IPR018247">
    <property type="entry name" value="EF_Hand_1_Ca_BS"/>
</dbReference>
<reference evidence="16 17" key="1">
    <citation type="submission" date="2015-12" db="EMBL/GenBank/DDBJ databases">
        <title>Dictyostelia acquired genes for synthesis and detection of signals that induce cell-type specialization by lateral gene transfer from prokaryotes.</title>
        <authorList>
            <person name="Gloeckner G."/>
            <person name="Schaap P."/>
        </authorList>
    </citation>
    <scope>NUCLEOTIDE SEQUENCE [LARGE SCALE GENOMIC DNA]</scope>
    <source>
        <strain evidence="16 17">TK</strain>
    </source>
</reference>
<dbReference type="InterPro" id="IPR035892">
    <property type="entry name" value="C2_domain_sf"/>
</dbReference>
<feature type="active site" description="Charge relay system; for autoendoproteolytic cleavage activity" evidence="13">
    <location>
        <position position="522"/>
    </location>
</feature>
<evidence type="ECO:0000259" key="15">
    <source>
        <dbReference type="PROSITE" id="PS50222"/>
    </source>
</evidence>
<comment type="caution">
    <text evidence="16">The sequence shown here is derived from an EMBL/GenBank/DDBJ whole genome shotgun (WGS) entry which is preliminary data.</text>
</comment>
<evidence type="ECO:0000256" key="11">
    <source>
        <dbReference type="ARBA" id="ARBA00023264"/>
    </source>
</evidence>
<comment type="catalytic activity">
    <reaction evidence="13">
        <text>a 1,2-diacyl-sn-glycero-3-phospho-L-serine + H(+) = a 1,2-diacyl-sn-glycero-3-phosphoethanolamine + CO2</text>
        <dbReference type="Rhea" id="RHEA:20828"/>
        <dbReference type="ChEBI" id="CHEBI:15378"/>
        <dbReference type="ChEBI" id="CHEBI:16526"/>
        <dbReference type="ChEBI" id="CHEBI:57262"/>
        <dbReference type="ChEBI" id="CHEBI:64612"/>
        <dbReference type="EC" id="4.1.1.65"/>
    </reaction>
</comment>
<dbReference type="GO" id="GO:0004609">
    <property type="term" value="F:phosphatidylserine decarboxylase activity"/>
    <property type="evidence" value="ECO:0007669"/>
    <property type="project" value="UniProtKB-UniRule"/>
</dbReference>
<evidence type="ECO:0000256" key="13">
    <source>
        <dbReference type="HAMAP-Rule" id="MF_03209"/>
    </source>
</evidence>
<proteinExistence type="inferred from homology"/>
<keyword evidence="7 13" id="KW-0472">Membrane</keyword>
<dbReference type="InterPro" id="IPR002048">
    <property type="entry name" value="EF_hand_dom"/>
</dbReference>
<dbReference type="EMBL" id="LODT01000010">
    <property type="protein sequence ID" value="KYR01334.1"/>
    <property type="molecule type" value="Genomic_DNA"/>
</dbReference>
<keyword evidence="9 13" id="KW-0594">Phospholipid biosynthesis</keyword>
<dbReference type="SUPFAM" id="SSF49562">
    <property type="entry name" value="C2 domain (Calcium/lipid-binding domain, CaLB)"/>
    <property type="match status" value="1"/>
</dbReference>
<keyword evidence="12 13" id="KW-0670">Pyruvate</keyword>
<dbReference type="UniPathway" id="UPA00558">
    <property type="reaction ID" value="UER00616"/>
</dbReference>
<comment type="subunit">
    <text evidence="13">Heterodimer of a large membrane-associated beta subunit and a small pyruvoyl-containing alpha subunit.</text>
</comment>
<keyword evidence="4 13" id="KW-0210">Decarboxylase</keyword>
<feature type="chain" id="PRO_5023465739" description="Phosphatidylserine decarboxylase 2 beta chain" evidence="13">
    <location>
        <begin position="1"/>
        <end position="521"/>
    </location>
</feature>
<evidence type="ECO:0000256" key="10">
    <source>
        <dbReference type="ARBA" id="ARBA00023239"/>
    </source>
</evidence>
<dbReference type="GO" id="GO:0016540">
    <property type="term" value="P:protein autoprocessing"/>
    <property type="evidence" value="ECO:0007669"/>
    <property type="project" value="UniProtKB-UniRule"/>
</dbReference>
<evidence type="ECO:0000256" key="5">
    <source>
        <dbReference type="ARBA" id="ARBA00022837"/>
    </source>
</evidence>
<keyword evidence="8 13" id="KW-0865">Zymogen</keyword>
<feature type="active site" description="Charge relay system; for autoendoproteolytic cleavage activity" evidence="13">
    <location>
        <position position="435"/>
    </location>
</feature>
<name>A0A152A534_TIELA</name>
<dbReference type="SMART" id="SM00239">
    <property type="entry name" value="C2"/>
    <property type="match status" value="1"/>
</dbReference>
<dbReference type="GO" id="GO:0005509">
    <property type="term" value="F:calcium ion binding"/>
    <property type="evidence" value="ECO:0007669"/>
    <property type="project" value="InterPro"/>
</dbReference>
<dbReference type="AlphaFoldDB" id="A0A152A534"/>
<keyword evidence="17" id="KW-1185">Reference proteome</keyword>
<evidence type="ECO:0000256" key="12">
    <source>
        <dbReference type="ARBA" id="ARBA00023317"/>
    </source>
</evidence>
<keyword evidence="5" id="KW-0106">Calcium</keyword>
<evidence type="ECO:0000259" key="14">
    <source>
        <dbReference type="PROSITE" id="PS50004"/>
    </source>
</evidence>
<evidence type="ECO:0000256" key="4">
    <source>
        <dbReference type="ARBA" id="ARBA00022793"/>
    </source>
</evidence>
<dbReference type="SUPFAM" id="SSF47473">
    <property type="entry name" value="EF-hand"/>
    <property type="match status" value="1"/>
</dbReference>
<evidence type="ECO:0000256" key="1">
    <source>
        <dbReference type="ARBA" id="ARBA00005189"/>
    </source>
</evidence>